<feature type="region of interest" description="Disordered" evidence="7">
    <location>
        <begin position="1"/>
        <end position="285"/>
    </location>
</feature>
<feature type="domain" description="CCHC-type" evidence="8">
    <location>
        <begin position="1325"/>
        <end position="1339"/>
    </location>
</feature>
<dbReference type="InterPro" id="IPR045100">
    <property type="entry name" value="TUT4/7_NTP_transf"/>
</dbReference>
<dbReference type="InterPro" id="IPR036875">
    <property type="entry name" value="Znf_CCHC_sf"/>
</dbReference>
<keyword evidence="3 9" id="KW-0808">Transferase</keyword>
<evidence type="ECO:0000256" key="2">
    <source>
        <dbReference type="ARBA" id="ARBA00001946"/>
    </source>
</evidence>
<feature type="region of interest" description="Disordered" evidence="7">
    <location>
        <begin position="1344"/>
        <end position="1568"/>
    </location>
</feature>
<dbReference type="EMBL" id="LR791522">
    <property type="protein sequence ID" value="CAB3267384.1"/>
    <property type="molecule type" value="mRNA"/>
</dbReference>
<feature type="compositionally biased region" description="Basic and acidic residues" evidence="7">
    <location>
        <begin position="1543"/>
        <end position="1555"/>
    </location>
</feature>
<dbReference type="CDD" id="cd05402">
    <property type="entry name" value="NT_PAP_TUTase"/>
    <property type="match status" value="2"/>
</dbReference>
<protein>
    <submittedName>
        <fullName evidence="9">Terminal uridylyltransferase 4</fullName>
    </submittedName>
</protein>
<keyword evidence="6" id="KW-0863">Zinc-finger</keyword>
<keyword evidence="4" id="KW-0479">Metal-binding</keyword>
<evidence type="ECO:0000256" key="3">
    <source>
        <dbReference type="ARBA" id="ARBA00022679"/>
    </source>
</evidence>
<feature type="compositionally biased region" description="Polar residues" evidence="7">
    <location>
        <begin position="201"/>
        <end position="212"/>
    </location>
</feature>
<keyword evidence="9" id="KW-0548">Nucleotidyltransferase</keyword>
<dbReference type="GO" id="GO:0008270">
    <property type="term" value="F:zinc ion binding"/>
    <property type="evidence" value="ECO:0007669"/>
    <property type="project" value="UniProtKB-KW"/>
</dbReference>
<dbReference type="SUPFAM" id="SSF81631">
    <property type="entry name" value="PAP/OAS1 substrate-binding domain"/>
    <property type="match status" value="2"/>
</dbReference>
<evidence type="ECO:0000256" key="6">
    <source>
        <dbReference type="PROSITE-ProRule" id="PRU00047"/>
    </source>
</evidence>
<dbReference type="Pfam" id="PF19088">
    <property type="entry name" value="TUTase"/>
    <property type="match status" value="1"/>
</dbReference>
<evidence type="ECO:0000256" key="1">
    <source>
        <dbReference type="ARBA" id="ARBA00001936"/>
    </source>
</evidence>
<accession>A0A6F9DVB4</accession>
<dbReference type="SUPFAM" id="SSF81301">
    <property type="entry name" value="Nucleotidyltransferase"/>
    <property type="match status" value="2"/>
</dbReference>
<dbReference type="Pfam" id="PF03828">
    <property type="entry name" value="PAP_assoc"/>
    <property type="match status" value="2"/>
</dbReference>
<dbReference type="SMART" id="SM00343">
    <property type="entry name" value="ZnF_C2HC"/>
    <property type="match status" value="3"/>
</dbReference>
<feature type="compositionally biased region" description="Polar residues" evidence="7">
    <location>
        <begin position="126"/>
        <end position="140"/>
    </location>
</feature>
<feature type="compositionally biased region" description="Basic residues" evidence="7">
    <location>
        <begin position="249"/>
        <end position="261"/>
    </location>
</feature>
<dbReference type="Gene3D" id="4.10.60.10">
    <property type="entry name" value="Zinc finger, CCHC-type"/>
    <property type="match status" value="1"/>
</dbReference>
<evidence type="ECO:0000256" key="5">
    <source>
        <dbReference type="ARBA" id="ARBA00022842"/>
    </source>
</evidence>
<comment type="cofactor">
    <cofactor evidence="1">
        <name>Mn(2+)</name>
        <dbReference type="ChEBI" id="CHEBI:29035"/>
    </cofactor>
</comment>
<organism evidence="9">
    <name type="scientific">Phallusia mammillata</name>
    <dbReference type="NCBI Taxonomy" id="59560"/>
    <lineage>
        <taxon>Eukaryota</taxon>
        <taxon>Metazoa</taxon>
        <taxon>Chordata</taxon>
        <taxon>Tunicata</taxon>
        <taxon>Ascidiacea</taxon>
        <taxon>Phlebobranchia</taxon>
        <taxon>Ascidiidae</taxon>
        <taxon>Phallusia</taxon>
    </lineage>
</organism>
<dbReference type="GO" id="GO:0050265">
    <property type="term" value="F:RNA uridylyltransferase activity"/>
    <property type="evidence" value="ECO:0007669"/>
    <property type="project" value="TreeGrafter"/>
</dbReference>
<dbReference type="Gene3D" id="1.10.1410.10">
    <property type="match status" value="2"/>
</dbReference>
<evidence type="ECO:0000256" key="4">
    <source>
        <dbReference type="ARBA" id="ARBA00022723"/>
    </source>
</evidence>
<feature type="compositionally biased region" description="Polar residues" evidence="7">
    <location>
        <begin position="1486"/>
        <end position="1540"/>
    </location>
</feature>
<dbReference type="Pfam" id="PF00098">
    <property type="entry name" value="zf-CCHC"/>
    <property type="match status" value="1"/>
</dbReference>
<dbReference type="FunFam" id="1.10.1410.10:FF:000002">
    <property type="entry name" value="terminal uridylyltransferase 4 isoform X1"/>
    <property type="match status" value="1"/>
</dbReference>
<feature type="region of interest" description="Disordered" evidence="7">
    <location>
        <begin position="666"/>
        <end position="716"/>
    </location>
</feature>
<feature type="compositionally biased region" description="Polar residues" evidence="7">
    <location>
        <begin position="1424"/>
        <end position="1456"/>
    </location>
</feature>
<comment type="cofactor">
    <cofactor evidence="2">
        <name>Mg(2+)</name>
        <dbReference type="ChEBI" id="CHEBI:18420"/>
    </cofactor>
</comment>
<feature type="compositionally biased region" description="Basic and acidic residues" evidence="7">
    <location>
        <begin position="214"/>
        <end position="226"/>
    </location>
</feature>
<name>A0A6F9DVB4_9ASCI</name>
<keyword evidence="5" id="KW-0460">Magnesium</keyword>
<evidence type="ECO:0000313" key="9">
    <source>
        <dbReference type="EMBL" id="CAB3267384.1"/>
    </source>
</evidence>
<dbReference type="PANTHER" id="PTHR12271:SF66">
    <property type="entry name" value="TERMINAL URIDYLYLTRANSFERASE TAILOR"/>
    <property type="match status" value="1"/>
</dbReference>
<dbReference type="InterPro" id="IPR001878">
    <property type="entry name" value="Znf_CCHC"/>
</dbReference>
<gene>
    <name evidence="9" type="primary">Tut4-002</name>
</gene>
<dbReference type="SUPFAM" id="SSF57756">
    <property type="entry name" value="Retrovirus zinc finger-like domains"/>
    <property type="match status" value="1"/>
</dbReference>
<feature type="compositionally biased region" description="Basic and acidic residues" evidence="7">
    <location>
        <begin position="1460"/>
        <end position="1470"/>
    </location>
</feature>
<dbReference type="InterPro" id="IPR054708">
    <property type="entry name" value="MTPAP-like_central"/>
</dbReference>
<feature type="domain" description="CCHC-type" evidence="8">
    <location>
        <begin position="1291"/>
        <end position="1306"/>
    </location>
</feature>
<dbReference type="Pfam" id="PF22600">
    <property type="entry name" value="MTPAP-like_central"/>
    <property type="match status" value="1"/>
</dbReference>
<feature type="region of interest" description="Disordered" evidence="7">
    <location>
        <begin position="307"/>
        <end position="339"/>
    </location>
</feature>
<dbReference type="InterPro" id="IPR002058">
    <property type="entry name" value="PAP_assoc"/>
</dbReference>
<evidence type="ECO:0000259" key="8">
    <source>
        <dbReference type="PROSITE" id="PS50158"/>
    </source>
</evidence>
<feature type="compositionally biased region" description="Polar residues" evidence="7">
    <location>
        <begin position="1396"/>
        <end position="1408"/>
    </location>
</feature>
<dbReference type="GO" id="GO:0031123">
    <property type="term" value="P:RNA 3'-end processing"/>
    <property type="evidence" value="ECO:0007669"/>
    <property type="project" value="TreeGrafter"/>
</dbReference>
<dbReference type="PANTHER" id="PTHR12271">
    <property type="entry name" value="POLY A POLYMERASE CID PAP -RELATED"/>
    <property type="match status" value="1"/>
</dbReference>
<evidence type="ECO:0000256" key="7">
    <source>
        <dbReference type="SAM" id="MobiDB-lite"/>
    </source>
</evidence>
<sequence length="1647" mass="183655">MSGRSNVIVGPTASQETKTKDANPQAKNSGNSHHDKKPFNNKKAKSKTRPGSVSTDRHQTPNGVVALQKEKGFLPTDPIGSQPRTLKSGKVSQPRFPKFSNTRNEGKALTPDRPVFNGRNFHHPSSKSGNQQSPRQTGTLIDSLFKPKPTEDKPSQSADVFKQLFPNGKPNGIKQNLRQKSDHAISPPVDVPVRISHSAEAITSNWTPSQPTSDAKDSVKDKDPKKSSASLGGISQSPVTNGDEVGQNGKRKRNKRPKKKKPKDEVNNVRSSVNKNSTEQKQPIEEKKVDILGLVNKTKDLKIKDSMPEAANEAKPPQSTSETHHSVKEASTSQIKTNQTQQVVVNNQLPPAPNGNLEQLGLQQAATRLTRDYIVSLEKKSSQFPEAKFVCKLCNYHLDSVILAHRHIKEKRHRKLWKEKKQDEMLKEISLPPPQALNVLQNLLVEKVLKGAVLSADDVKLRKSVVQKLDDLISKQMTGSMVVMYGSSISGFGFKSSDINVDLQYPSSMKAPNALLRVLDILERSKGQYKDVNADFRAKIPRIEFTDVATSLSIRLSTNNEFAITTTRLLMFYAALDPRVLQLSMVFRTWAQLCKLDRQHEGSLPPYAFVLMTIFFMQKQNFLPVLHEIISPHDMDTILSMSMNCAQLVSKGDTLWYIPSPAPTCDSTDRVNSQGTEESGNESESEPDATATDGTDAADSADSRSEQTDVVSEKRQATPLKPVSLMAECGGRDEGVALLWLKMLKFFALEYNIENLIISVRHSSDVKREDRNWGKKRVAVLDPYSTKRNLCRSMNSQNVFSYMMTRLKAAVLYFHGSPRKQVKRDIIAPATMTKQSVEKCVKDLITEMIDGVESQINNTDVLTEATVSPDSPTQQKNLDAQEVEDGSAIIYEYKFTRDVITEGNNPVVVCGLCKKEGHVREKCPDEVQTHKLHALPNLTPELRDMLDRVSQSVMGLYMPSREELNQRQHICSNLTRYLQYNYNSHSTMQLFGSSKNGFGFKGSDLDICLTLDNNDNGEGLDFVSIIEDVARCLRRCGDLRGILPITTAKVPIVKFEHRSTGLEGDISLYNLLAQRNTLMLSCYANVDERCRILGYVMKAFVKRCHIGDASRGSLSSYAYTLMVIFFLQQRSPAVLPVLQQLDTDGTKEVVVDGWNSWFFDDLNDLERVWPEMGKNTETVGELWLGMIRFYTEDFDFRKHVVSIRQKKLLTTFEKEWTSKFISIEDPFDLNHNLGAGVSRKMTNFIMRVFMKARQHFGNLPKAHIPHLREVSYFFDAKTLMDGEEAPNDRCCRICGKIGHFVRTCPKSRRRKRDGDADEDGMSEVKCFYCGEMGHIKKDCQALKEDNQKVPTRRQISGESPNKMGGRPIPANRNSPMNHGPPTPARLIAPARYETGRSPSYNHLANQSPAERYGKTNKRLPLDASPSTNSRDQANKNTPRARKNSSGAATPSGQPSPSAGYRHDQINDNGKHVPSRAKSGGKWKPFPNQQQLHVTMPSPNRLSHSPSNEAQAGASHQRSIAQVSSPQSMPTLSQIESQMFGNSPREKDRKNAEHAGSEPPSPRGQFFASPGPVAVVPAAPMLGLGVRIPTPGQHANAQQNFFSPPNQGPHFPPYGNPELSPQTPPFPFYSCSPGSSPWNGQFFHRGGS</sequence>
<feature type="compositionally biased region" description="Low complexity" evidence="7">
    <location>
        <begin position="688"/>
        <end position="700"/>
    </location>
</feature>
<dbReference type="GO" id="GO:0003676">
    <property type="term" value="F:nucleic acid binding"/>
    <property type="evidence" value="ECO:0007669"/>
    <property type="project" value="InterPro"/>
</dbReference>
<proteinExistence type="evidence at transcript level"/>
<dbReference type="InterPro" id="IPR043519">
    <property type="entry name" value="NT_sf"/>
</dbReference>
<keyword evidence="6" id="KW-0862">Zinc</keyword>
<feature type="compositionally biased region" description="Basic residues" evidence="7">
    <location>
        <begin position="34"/>
        <end position="48"/>
    </location>
</feature>
<dbReference type="Gene3D" id="3.30.460.10">
    <property type="entry name" value="Beta Polymerase, domain 2"/>
    <property type="match status" value="2"/>
</dbReference>
<feature type="compositionally biased region" description="Basic and acidic residues" evidence="7">
    <location>
        <begin position="701"/>
        <end position="716"/>
    </location>
</feature>
<dbReference type="PROSITE" id="PS50158">
    <property type="entry name" value="ZF_CCHC"/>
    <property type="match status" value="2"/>
</dbReference>
<reference evidence="9" key="1">
    <citation type="submission" date="2020-04" db="EMBL/GenBank/DDBJ databases">
        <authorList>
            <person name="Neveu A P."/>
        </authorList>
    </citation>
    <scope>NUCLEOTIDE SEQUENCE</scope>
    <source>
        <tissue evidence="9">Whole embryo</tissue>
    </source>
</reference>
<feature type="compositionally biased region" description="Low complexity" evidence="7">
    <location>
        <begin position="268"/>
        <end position="277"/>
    </location>
</feature>